<comment type="cofactor">
    <cofactor evidence="9">
        <name>a divalent metal cation</name>
        <dbReference type="ChEBI" id="CHEBI:60240"/>
    </cofactor>
    <text evidence="9">Binds 1 divalent metal cation per subunit.</text>
</comment>
<dbReference type="PANTHER" id="PTHR11113:SF14">
    <property type="entry name" value="N-ACETYLGLUCOSAMINE-6-PHOSPHATE DEACETYLASE"/>
    <property type="match status" value="1"/>
</dbReference>
<evidence type="ECO:0000313" key="11">
    <source>
        <dbReference type="EMBL" id="RXK35045.1"/>
    </source>
</evidence>
<keyword evidence="4 6" id="KW-0378">Hydrolase</keyword>
<dbReference type="GO" id="GO:0006046">
    <property type="term" value="P:N-acetylglucosamine catabolic process"/>
    <property type="evidence" value="ECO:0007669"/>
    <property type="project" value="TreeGrafter"/>
</dbReference>
<organism evidence="11 12">
    <name type="scientific">Tremella mesenterica</name>
    <name type="common">Jelly fungus</name>
    <dbReference type="NCBI Taxonomy" id="5217"/>
    <lineage>
        <taxon>Eukaryota</taxon>
        <taxon>Fungi</taxon>
        <taxon>Dikarya</taxon>
        <taxon>Basidiomycota</taxon>
        <taxon>Agaricomycotina</taxon>
        <taxon>Tremellomycetes</taxon>
        <taxon>Tremellales</taxon>
        <taxon>Tremellaceae</taxon>
        <taxon>Tremella</taxon>
    </lineage>
</organism>
<feature type="binding site" evidence="8">
    <location>
        <position position="209"/>
    </location>
    <ligand>
        <name>substrate</name>
    </ligand>
</feature>
<comment type="caution">
    <text evidence="11">The sequence shown here is derived from an EMBL/GenBank/DDBJ whole genome shotgun (WGS) entry which is preliminary data.</text>
</comment>
<evidence type="ECO:0000256" key="9">
    <source>
        <dbReference type="PIRSR" id="PIRSR038994-3"/>
    </source>
</evidence>
<feature type="domain" description="Amidohydrolase-related" evidence="10">
    <location>
        <begin position="16"/>
        <end position="363"/>
    </location>
</feature>
<feature type="binding site" evidence="8">
    <location>
        <position position="115"/>
    </location>
    <ligand>
        <name>substrate</name>
    </ligand>
</feature>
<dbReference type="InterPro" id="IPR032466">
    <property type="entry name" value="Metal_Hydrolase"/>
</dbReference>
<feature type="binding site" evidence="8">
    <location>
        <position position="234"/>
    </location>
    <ligand>
        <name>substrate</name>
    </ligand>
</feature>
<evidence type="ECO:0000313" key="12">
    <source>
        <dbReference type="Proteomes" id="UP000289152"/>
    </source>
</evidence>
<evidence type="ECO:0000256" key="1">
    <source>
        <dbReference type="ARBA" id="ARBA00011899"/>
    </source>
</evidence>
<evidence type="ECO:0000259" key="10">
    <source>
        <dbReference type="Pfam" id="PF01979"/>
    </source>
</evidence>
<dbReference type="EC" id="3.5.1.25" evidence="1 6"/>
<sequence>MPIGASLEVIDCMGGTISPGMVDIQINGGFGVDLSDFTSPVEYLTGLDKLSEELLRMGVTSYVPTVISQKPEVYKKILPLLMERAGKFPKSDVLSATPLGFHVEGPFLAPLKKGCHPSENIAMVNEGIADFENMYGSEAVAPNREMVRIVTVAPDVQGVLPCIPELRERGITVALCHTNATTEQALQGIINGATLLTHIFNAMPPLHHRDPSIIGLLGQMASRPSFSIIADGVHVHPQAVALAYRAYPEGCILISDAMHFMDPDLPDGVYPWRESAIEKRGMTLTLDGTDTLAGSILPMPEAVINLSKFADIPLERAIACATYTPAKLLGGLFKESHGLVPGCKADVLLWDKEGLKGVWKGGREV</sequence>
<evidence type="ECO:0000256" key="8">
    <source>
        <dbReference type="PIRSR" id="PIRSR038994-2"/>
    </source>
</evidence>
<reference evidence="11 12" key="1">
    <citation type="submission" date="2016-06" db="EMBL/GenBank/DDBJ databases">
        <title>Evolution of pathogenesis and genome organization in the Tremellales.</title>
        <authorList>
            <person name="Cuomo C."/>
            <person name="Litvintseva A."/>
            <person name="Heitman J."/>
            <person name="Chen Y."/>
            <person name="Sun S."/>
            <person name="Springer D."/>
            <person name="Dromer F."/>
            <person name="Young S."/>
            <person name="Zeng Q."/>
            <person name="Chapman S."/>
            <person name="Gujja S."/>
            <person name="Saif S."/>
            <person name="Birren B."/>
        </authorList>
    </citation>
    <scope>NUCLEOTIDE SEQUENCE [LARGE SCALE GENOMIC DNA]</scope>
    <source>
        <strain evidence="11 12">ATCC 28783</strain>
    </source>
</reference>
<comment type="catalytic activity">
    <reaction evidence="5 6">
        <text>N-acetyl-D-glucosamine 6-phosphate + H2O = D-glucosamine 6-phosphate + acetate</text>
        <dbReference type="Rhea" id="RHEA:22936"/>
        <dbReference type="ChEBI" id="CHEBI:15377"/>
        <dbReference type="ChEBI" id="CHEBI:30089"/>
        <dbReference type="ChEBI" id="CHEBI:57513"/>
        <dbReference type="ChEBI" id="CHEBI:58725"/>
        <dbReference type="EC" id="3.5.1.25"/>
    </reaction>
</comment>
<dbReference type="GO" id="GO:0046872">
    <property type="term" value="F:metal ion binding"/>
    <property type="evidence" value="ECO:0007669"/>
    <property type="project" value="UniProtKB-KW"/>
</dbReference>
<comment type="similarity">
    <text evidence="6">Belongs to the metallo-dependent hydrolases superfamily. NagA family.</text>
</comment>
<keyword evidence="6" id="KW-0119">Carbohydrate metabolism</keyword>
<dbReference type="EMBL" id="SDIL01000162">
    <property type="protein sequence ID" value="RXK35045.1"/>
    <property type="molecule type" value="Genomic_DNA"/>
</dbReference>
<dbReference type="InterPro" id="IPR006680">
    <property type="entry name" value="Amidohydro-rel"/>
</dbReference>
<feature type="binding site" evidence="9">
    <location>
        <position position="177"/>
    </location>
    <ligand>
        <name>Zn(2+)</name>
        <dbReference type="ChEBI" id="CHEBI:29105"/>
    </ligand>
</feature>
<feature type="binding site" evidence="9">
    <location>
        <position position="198"/>
    </location>
    <ligand>
        <name>Zn(2+)</name>
        <dbReference type="ChEBI" id="CHEBI:29105"/>
    </ligand>
</feature>
<feature type="binding site" evidence="8">
    <location>
        <begin position="201"/>
        <end position="202"/>
    </location>
    <ligand>
        <name>substrate</name>
    </ligand>
</feature>
<dbReference type="PIRSF" id="PIRSF038994">
    <property type="entry name" value="NagA"/>
    <property type="match status" value="1"/>
</dbReference>
<dbReference type="FunFam" id="3.20.20.140:FF:000065">
    <property type="entry name" value="N-acetylglucosamine-6-phosphate deacetylase"/>
    <property type="match status" value="1"/>
</dbReference>
<name>A0A4Q1BDS5_TREME</name>
<accession>A0A4Q1BDS5</accession>
<evidence type="ECO:0000256" key="3">
    <source>
        <dbReference type="ARBA" id="ARBA00022723"/>
    </source>
</evidence>
<feature type="binding site" evidence="9">
    <location>
        <position position="104"/>
    </location>
    <ligand>
        <name>Zn(2+)</name>
        <dbReference type="ChEBI" id="CHEBI:29105"/>
    </ligand>
</feature>
<feature type="binding site" evidence="8">
    <location>
        <begin position="292"/>
        <end position="294"/>
    </location>
    <ligand>
        <name>substrate</name>
    </ligand>
</feature>
<gene>
    <name evidence="11" type="ORF">M231_07698</name>
</gene>
<evidence type="ECO:0000256" key="5">
    <source>
        <dbReference type="ARBA" id="ARBA00047647"/>
    </source>
</evidence>
<proteinExistence type="inferred from homology"/>
<protein>
    <recommendedName>
        <fullName evidence="2 6">N-acetylglucosamine-6-phosphate deacetylase</fullName>
        <ecNumber evidence="1 6">3.5.1.25</ecNumber>
    </recommendedName>
</protein>
<dbReference type="Pfam" id="PF01979">
    <property type="entry name" value="Amidohydro_1"/>
    <property type="match status" value="1"/>
</dbReference>
<evidence type="ECO:0000256" key="6">
    <source>
        <dbReference type="PIRNR" id="PIRNR038994"/>
    </source>
</evidence>
<dbReference type="InterPro" id="IPR003764">
    <property type="entry name" value="GlcNAc_6-P_deAcase"/>
</dbReference>
<evidence type="ECO:0000256" key="7">
    <source>
        <dbReference type="PIRSR" id="PIRSR038994-1"/>
    </source>
</evidence>
<evidence type="ECO:0000256" key="2">
    <source>
        <dbReference type="ARBA" id="ARBA00018029"/>
    </source>
</evidence>
<dbReference type="AlphaFoldDB" id="A0A4Q1BDS5"/>
<dbReference type="InParanoid" id="A0A4Q1BDS5"/>
<evidence type="ECO:0000256" key="4">
    <source>
        <dbReference type="ARBA" id="ARBA00022801"/>
    </source>
</evidence>
<keyword evidence="12" id="KW-1185">Reference proteome</keyword>
<dbReference type="Proteomes" id="UP000289152">
    <property type="component" value="Unassembled WGS sequence"/>
</dbReference>
<dbReference type="Gene3D" id="3.20.20.140">
    <property type="entry name" value="Metal-dependent hydrolases"/>
    <property type="match status" value="1"/>
</dbReference>
<dbReference type="GO" id="GO:0008448">
    <property type="term" value="F:N-acetylglucosamine-6-phosphate deacetylase activity"/>
    <property type="evidence" value="ECO:0007669"/>
    <property type="project" value="UniProtKB-UniRule"/>
</dbReference>
<dbReference type="VEuPathDB" id="FungiDB:TREMEDRAFT_58621"/>
<dbReference type="PANTHER" id="PTHR11113">
    <property type="entry name" value="N-ACETYLGLUCOSAMINE-6-PHOSPHATE DEACETYLASE"/>
    <property type="match status" value="1"/>
</dbReference>
<dbReference type="STRING" id="5217.A0A4Q1BDS5"/>
<dbReference type="OrthoDB" id="10264777at2759"/>
<dbReference type="SUPFAM" id="SSF51556">
    <property type="entry name" value="Metallo-dependent hydrolases"/>
    <property type="match status" value="1"/>
</dbReference>
<keyword evidence="3 9" id="KW-0479">Metal-binding</keyword>
<feature type="active site" description="Proton donor/acceptor" evidence="7">
    <location>
        <position position="256"/>
    </location>
</feature>